<evidence type="ECO:0000256" key="2">
    <source>
        <dbReference type="ARBA" id="ARBA00047639"/>
    </source>
</evidence>
<dbReference type="Gene3D" id="3.30.240.30">
    <property type="match status" value="1"/>
</dbReference>
<proteinExistence type="predicted"/>
<dbReference type="PANTHER" id="PTHR43707:SF1">
    <property type="entry name" value="HISTIDINE--TRNA LIGASE, MITOCHONDRIAL-RELATED"/>
    <property type="match status" value="1"/>
</dbReference>
<dbReference type="InterPro" id="IPR004516">
    <property type="entry name" value="HisRS/HisZ"/>
</dbReference>
<dbReference type="EC" id="6.1.1.21" evidence="1"/>
<reference evidence="3" key="2">
    <citation type="submission" date="2021-01" db="UniProtKB">
        <authorList>
            <consortium name="EnsemblPlants"/>
        </authorList>
    </citation>
    <scope>IDENTIFICATION</scope>
</reference>
<dbReference type="InParanoid" id="A0A7N2M6P8"/>
<accession>A0A7N2M6P8</accession>
<dbReference type="GO" id="GO:0004821">
    <property type="term" value="F:histidine-tRNA ligase activity"/>
    <property type="evidence" value="ECO:0007669"/>
    <property type="project" value="UniProtKB-EC"/>
</dbReference>
<dbReference type="AlphaFoldDB" id="A0A7N2M6P8"/>
<sequence>MAVVEVSWLFGFEEVDFPALYIRKAGKEIRDQLYCFEDRGNRRVALRPELTPSLARLEIQKYCIIVMKREKGFEYWCPYEDEEAIPQNL</sequence>
<reference evidence="3 4" key="1">
    <citation type="journal article" date="2016" name="G3 (Bethesda)">
        <title>First Draft Assembly and Annotation of the Genome of a California Endemic Oak Quercus lobata Nee (Fagaceae).</title>
        <authorList>
            <person name="Sork V.L."/>
            <person name="Fitz-Gibbon S.T."/>
            <person name="Puiu D."/>
            <person name="Crepeau M."/>
            <person name="Gugger P.F."/>
            <person name="Sherman R."/>
            <person name="Stevens K."/>
            <person name="Langley C.H."/>
            <person name="Pellegrini M."/>
            <person name="Salzberg S.L."/>
        </authorList>
    </citation>
    <scope>NUCLEOTIDE SEQUENCE [LARGE SCALE GENOMIC DNA]</scope>
    <source>
        <strain evidence="3 4">cv. SW786</strain>
    </source>
</reference>
<evidence type="ECO:0000313" key="4">
    <source>
        <dbReference type="Proteomes" id="UP000594261"/>
    </source>
</evidence>
<dbReference type="SUPFAM" id="SSF55681">
    <property type="entry name" value="Class II aaRS and biotin synthetases"/>
    <property type="match status" value="1"/>
</dbReference>
<dbReference type="PANTHER" id="PTHR43707">
    <property type="entry name" value="HISTIDYL-TRNA SYNTHETASE"/>
    <property type="match status" value="1"/>
</dbReference>
<dbReference type="GO" id="GO:0006427">
    <property type="term" value="P:histidyl-tRNA aminoacylation"/>
    <property type="evidence" value="ECO:0007669"/>
    <property type="project" value="TreeGrafter"/>
</dbReference>
<organism evidence="3 4">
    <name type="scientific">Quercus lobata</name>
    <name type="common">Valley oak</name>
    <dbReference type="NCBI Taxonomy" id="97700"/>
    <lineage>
        <taxon>Eukaryota</taxon>
        <taxon>Viridiplantae</taxon>
        <taxon>Streptophyta</taxon>
        <taxon>Embryophyta</taxon>
        <taxon>Tracheophyta</taxon>
        <taxon>Spermatophyta</taxon>
        <taxon>Magnoliopsida</taxon>
        <taxon>eudicotyledons</taxon>
        <taxon>Gunneridae</taxon>
        <taxon>Pentapetalae</taxon>
        <taxon>rosids</taxon>
        <taxon>fabids</taxon>
        <taxon>Fagales</taxon>
        <taxon>Fagaceae</taxon>
        <taxon>Quercus</taxon>
    </lineage>
</organism>
<dbReference type="GO" id="GO:0005737">
    <property type="term" value="C:cytoplasm"/>
    <property type="evidence" value="ECO:0007669"/>
    <property type="project" value="InterPro"/>
</dbReference>
<comment type="catalytic activity">
    <reaction evidence="2">
        <text>tRNA(His) + L-histidine + ATP = L-histidyl-tRNA(His) + AMP + diphosphate + H(+)</text>
        <dbReference type="Rhea" id="RHEA:17313"/>
        <dbReference type="Rhea" id="RHEA-COMP:9665"/>
        <dbReference type="Rhea" id="RHEA-COMP:9689"/>
        <dbReference type="ChEBI" id="CHEBI:15378"/>
        <dbReference type="ChEBI" id="CHEBI:30616"/>
        <dbReference type="ChEBI" id="CHEBI:33019"/>
        <dbReference type="ChEBI" id="CHEBI:57595"/>
        <dbReference type="ChEBI" id="CHEBI:78442"/>
        <dbReference type="ChEBI" id="CHEBI:78527"/>
        <dbReference type="ChEBI" id="CHEBI:456215"/>
        <dbReference type="EC" id="6.1.1.21"/>
    </reaction>
</comment>
<evidence type="ECO:0000313" key="3">
    <source>
        <dbReference type="EnsemblPlants" id="QL07p043263:mrna"/>
    </source>
</evidence>
<evidence type="ECO:0000256" key="1">
    <source>
        <dbReference type="ARBA" id="ARBA00012815"/>
    </source>
</evidence>
<dbReference type="EMBL" id="LRBV02000007">
    <property type="status" value="NOT_ANNOTATED_CDS"/>
    <property type="molecule type" value="Genomic_DNA"/>
</dbReference>
<dbReference type="InterPro" id="IPR045864">
    <property type="entry name" value="aa-tRNA-synth_II/BPL/LPL"/>
</dbReference>
<dbReference type="EnsemblPlants" id="QL07p043263:mrna">
    <property type="protein sequence ID" value="QL07p043263:mrna"/>
    <property type="gene ID" value="QL07p043263"/>
</dbReference>
<dbReference type="Proteomes" id="UP000594261">
    <property type="component" value="Chromosome 7"/>
</dbReference>
<name>A0A7N2M6P8_QUELO</name>
<dbReference type="Gramene" id="QL07p043263:mrna">
    <property type="protein sequence ID" value="QL07p043263:mrna"/>
    <property type="gene ID" value="QL07p043263"/>
</dbReference>
<keyword evidence="4" id="KW-1185">Reference proteome</keyword>
<protein>
    <recommendedName>
        <fullName evidence="1">histidine--tRNA ligase</fullName>
        <ecNumber evidence="1">6.1.1.21</ecNumber>
    </recommendedName>
</protein>